<proteinExistence type="predicted"/>
<feature type="transmembrane region" description="Helical" evidence="1">
    <location>
        <begin position="280"/>
        <end position="313"/>
    </location>
</feature>
<name>A0A8S9X3B2_APOLU</name>
<accession>A0A8S9X3B2</accession>
<evidence type="ECO:0000259" key="2">
    <source>
        <dbReference type="SMART" id="SM00198"/>
    </source>
</evidence>
<keyword evidence="1" id="KW-0472">Membrane</keyword>
<evidence type="ECO:0000313" key="4">
    <source>
        <dbReference type="Proteomes" id="UP000466442"/>
    </source>
</evidence>
<keyword evidence="1" id="KW-1133">Transmembrane helix</keyword>
<feature type="domain" description="SCP" evidence="2">
    <location>
        <begin position="22"/>
        <end position="190"/>
    </location>
</feature>
<dbReference type="PANTHER" id="PTHR10334">
    <property type="entry name" value="CYSTEINE-RICH SECRETORY PROTEIN-RELATED"/>
    <property type="match status" value="1"/>
</dbReference>
<dbReference type="GO" id="GO:0005576">
    <property type="term" value="C:extracellular region"/>
    <property type="evidence" value="ECO:0007669"/>
    <property type="project" value="UniProtKB-SubCell"/>
</dbReference>
<dbReference type="Gene3D" id="3.40.33.10">
    <property type="entry name" value="CAP"/>
    <property type="match status" value="1"/>
</dbReference>
<keyword evidence="4" id="KW-1185">Reference proteome</keyword>
<dbReference type="AlphaFoldDB" id="A0A8S9X3B2"/>
<dbReference type="SMART" id="SM00198">
    <property type="entry name" value="SCP"/>
    <property type="match status" value="1"/>
</dbReference>
<evidence type="ECO:0000313" key="3">
    <source>
        <dbReference type="EMBL" id="KAF6202858.1"/>
    </source>
</evidence>
<dbReference type="Pfam" id="PF00188">
    <property type="entry name" value="CAP"/>
    <property type="match status" value="1"/>
</dbReference>
<dbReference type="InterPro" id="IPR001283">
    <property type="entry name" value="CRISP-related"/>
</dbReference>
<organism evidence="3 4">
    <name type="scientific">Apolygus lucorum</name>
    <name type="common">Small green plant bug</name>
    <name type="synonym">Lygocoris lucorum</name>
    <dbReference type="NCBI Taxonomy" id="248454"/>
    <lineage>
        <taxon>Eukaryota</taxon>
        <taxon>Metazoa</taxon>
        <taxon>Ecdysozoa</taxon>
        <taxon>Arthropoda</taxon>
        <taxon>Hexapoda</taxon>
        <taxon>Insecta</taxon>
        <taxon>Pterygota</taxon>
        <taxon>Neoptera</taxon>
        <taxon>Paraneoptera</taxon>
        <taxon>Hemiptera</taxon>
        <taxon>Heteroptera</taxon>
        <taxon>Panheteroptera</taxon>
        <taxon>Cimicomorpha</taxon>
        <taxon>Miridae</taxon>
        <taxon>Mirini</taxon>
        <taxon>Apolygus</taxon>
    </lineage>
</organism>
<sequence length="314" mass="35114">MCAYGQNNRNCLNPTETLHEEKDKQLLLDHHNAYRYLYASRFLNQSTSLCKIGFLKWDKELEAKAKEWGKSCPFVKKFCPPQENIEQSVDILHDNEPPTSNLSVFFKNWFKPLEQMADKEEEAVLKSWQPGAWNKATLALWAKTERVGCSFIVFTSKDPKLIEHFCLIKANQQHFKMLICNYSPPGNVHGGEVIPLTCGAKPEPRPPPPRPDDPVVVPGVNISEVVLPDVPLPPDAGDEFINVSALNEPTVNPHSSSRPLFSFANIPYILASQLVTMKKVTVLCLLILSGAVWLDLVSAGSGIIVAMYGALVYR</sequence>
<dbReference type="Proteomes" id="UP000466442">
    <property type="component" value="Unassembled WGS sequence"/>
</dbReference>
<comment type="caution">
    <text evidence="3">The sequence shown here is derived from an EMBL/GenBank/DDBJ whole genome shotgun (WGS) entry which is preliminary data.</text>
</comment>
<protein>
    <recommendedName>
        <fullName evidence="2">SCP domain-containing protein</fullName>
    </recommendedName>
</protein>
<reference evidence="3" key="1">
    <citation type="journal article" date="2021" name="Mol. Ecol. Resour.">
        <title>Apolygus lucorum genome provides insights into omnivorousness and mesophyll feeding.</title>
        <authorList>
            <person name="Liu Y."/>
            <person name="Liu H."/>
            <person name="Wang H."/>
            <person name="Huang T."/>
            <person name="Liu B."/>
            <person name="Yang B."/>
            <person name="Yin L."/>
            <person name="Li B."/>
            <person name="Zhang Y."/>
            <person name="Zhang S."/>
            <person name="Jiang F."/>
            <person name="Zhang X."/>
            <person name="Ren Y."/>
            <person name="Wang B."/>
            <person name="Wang S."/>
            <person name="Lu Y."/>
            <person name="Wu K."/>
            <person name="Fan W."/>
            <person name="Wang G."/>
        </authorList>
    </citation>
    <scope>NUCLEOTIDE SEQUENCE</scope>
    <source>
        <strain evidence="3">12Hb</strain>
    </source>
</reference>
<dbReference type="SUPFAM" id="SSF55797">
    <property type="entry name" value="PR-1-like"/>
    <property type="match status" value="1"/>
</dbReference>
<evidence type="ECO:0000256" key="1">
    <source>
        <dbReference type="SAM" id="Phobius"/>
    </source>
</evidence>
<dbReference type="InterPro" id="IPR018244">
    <property type="entry name" value="Allrgn_V5/Tpx1_CS"/>
</dbReference>
<dbReference type="InterPro" id="IPR035940">
    <property type="entry name" value="CAP_sf"/>
</dbReference>
<gene>
    <name evidence="3" type="ORF">GE061_003263</name>
</gene>
<dbReference type="EMBL" id="WIXP02000011">
    <property type="protein sequence ID" value="KAF6202858.1"/>
    <property type="molecule type" value="Genomic_DNA"/>
</dbReference>
<dbReference type="PROSITE" id="PS01010">
    <property type="entry name" value="CRISP_2"/>
    <property type="match status" value="1"/>
</dbReference>
<keyword evidence="1" id="KW-0812">Transmembrane</keyword>
<dbReference type="PRINTS" id="PR00837">
    <property type="entry name" value="V5TPXLIKE"/>
</dbReference>
<dbReference type="CDD" id="cd05380">
    <property type="entry name" value="CAP_euk"/>
    <property type="match status" value="1"/>
</dbReference>
<dbReference type="InterPro" id="IPR014044">
    <property type="entry name" value="CAP_dom"/>
</dbReference>